<dbReference type="AlphaFoldDB" id="G0N3P9"/>
<accession>G0N3P9</accession>
<organism evidence="4">
    <name type="scientific">Caenorhabditis brenneri</name>
    <name type="common">Nematode worm</name>
    <dbReference type="NCBI Taxonomy" id="135651"/>
    <lineage>
        <taxon>Eukaryota</taxon>
        <taxon>Metazoa</taxon>
        <taxon>Ecdysozoa</taxon>
        <taxon>Nematoda</taxon>
        <taxon>Chromadorea</taxon>
        <taxon>Rhabditida</taxon>
        <taxon>Rhabditina</taxon>
        <taxon>Rhabditomorpha</taxon>
        <taxon>Rhabditoidea</taxon>
        <taxon>Rhabditidae</taxon>
        <taxon>Peloderinae</taxon>
        <taxon>Caenorhabditis</taxon>
    </lineage>
</organism>
<feature type="region of interest" description="Disordered" evidence="1">
    <location>
        <begin position="56"/>
        <end position="102"/>
    </location>
</feature>
<reference evidence="4" key="1">
    <citation type="submission" date="2011-07" db="EMBL/GenBank/DDBJ databases">
        <authorList>
            <consortium name="Caenorhabditis brenneri Sequencing and Analysis Consortium"/>
            <person name="Wilson R.K."/>
        </authorList>
    </citation>
    <scope>NUCLEOTIDE SEQUENCE [LARGE SCALE GENOMIC DNA]</scope>
    <source>
        <strain evidence="4">PB2801</strain>
    </source>
</reference>
<keyword evidence="2" id="KW-0732">Signal</keyword>
<dbReference type="HOGENOM" id="CLU_2279943_0_0_1"/>
<evidence type="ECO:0000256" key="2">
    <source>
        <dbReference type="SAM" id="SignalP"/>
    </source>
</evidence>
<evidence type="ECO:0000313" key="3">
    <source>
        <dbReference type="EMBL" id="EGT51760.1"/>
    </source>
</evidence>
<dbReference type="OrthoDB" id="5849734at2759"/>
<evidence type="ECO:0000256" key="1">
    <source>
        <dbReference type="SAM" id="MobiDB-lite"/>
    </source>
</evidence>
<feature type="compositionally biased region" description="Basic and acidic residues" evidence="1">
    <location>
        <begin position="77"/>
        <end position="86"/>
    </location>
</feature>
<proteinExistence type="predicted"/>
<name>G0N3P9_CAEBE</name>
<protein>
    <submittedName>
        <fullName evidence="3">Uncharacterized protein</fullName>
    </submittedName>
</protein>
<evidence type="ECO:0000313" key="4">
    <source>
        <dbReference type="Proteomes" id="UP000008068"/>
    </source>
</evidence>
<dbReference type="EMBL" id="GL379835">
    <property type="protein sequence ID" value="EGT51760.1"/>
    <property type="molecule type" value="Genomic_DNA"/>
</dbReference>
<dbReference type="InParanoid" id="G0N3P9"/>
<gene>
    <name evidence="3" type="ORF">CAEBREN_19281</name>
</gene>
<sequence>MNLLPILFFALLVPSAPTVARGIRCTTTKQCPYMSVCDGGYCLTMEEMFEKYGFDDGQGSHGRHRRDVETFESYGSNKDDLEESHPRMKRSSQPIGAFDGGY</sequence>
<keyword evidence="4" id="KW-1185">Reference proteome</keyword>
<feature type="signal peptide" evidence="2">
    <location>
        <begin position="1"/>
        <end position="22"/>
    </location>
</feature>
<feature type="chain" id="PRO_5003404154" evidence="2">
    <location>
        <begin position="23"/>
        <end position="102"/>
    </location>
</feature>
<dbReference type="Proteomes" id="UP000008068">
    <property type="component" value="Unassembled WGS sequence"/>
</dbReference>